<dbReference type="EMBL" id="JBBKAJ010000022">
    <property type="protein sequence ID" value="MEJ8638605.1"/>
    <property type="molecule type" value="Genomic_DNA"/>
</dbReference>
<gene>
    <name evidence="1" type="ORF">WKI67_35155</name>
</gene>
<reference evidence="1" key="1">
    <citation type="submission" date="2024-03" db="EMBL/GenBank/DDBJ databases">
        <title>Novel Streptomyces species of biotechnological and ecological value are a feature of Machair soil.</title>
        <authorList>
            <person name="Prole J.R."/>
            <person name="Goodfellow M."/>
            <person name="Allenby N."/>
            <person name="Ward A.C."/>
        </authorList>
    </citation>
    <scope>NUCLEOTIDE SEQUENCE</scope>
    <source>
        <strain evidence="1">MS2.AVA.5</strain>
    </source>
</reference>
<keyword evidence="1" id="KW-0067">ATP-binding</keyword>
<sequence>MLAAALVVFVLRAQSGTANAATWGVLVAAGILGASVLIGAARAASTEARRTAERHASLRNSLAPGVSDLQNMVLRLEQGEPVEQPLFSQPAPPANDPVSRLAYELTISLLQAQAAIAHAAQFPQATASPNEESIEVFVNLARRLQSLVHRQISMLDELENEVEDPELLKGLFQVDHLATRIRRHAENVAVLGGSVSRRQWTKPVTMMEVLRSSIAEVEHYSRVKLVPPLEGTLRGHAVADVIHLLAELVENATGFSDPSTQVLMRAQRVTAGLAIEVEDRGLGMSQHEQDRINSLLAHPDRIDISKLIADGRIGLYVVSALARRHGIAVRLQGNIYGGIQAILVLPTGLLGEEPLDAPHHAAAAAPRSVAPASPQRPAVQAGPEAQYAPPPLDTAQPMTQSPSQPMPPVHHMSAPARQQQAPQPQQRTSPPQQMPQSPQQSSQHARPAERPAPRDAGSYDTPAPQAGRPPLPQRRAQEHLAPQLRNAPTTRMRGDMPEGEHDPGLMAAFQRGVSLADDVSDETR</sequence>
<protein>
    <submittedName>
        <fullName evidence="1">ATP-binding protein</fullName>
    </submittedName>
</protein>
<accession>A0ACC6Q4W0</accession>
<evidence type="ECO:0000313" key="2">
    <source>
        <dbReference type="Proteomes" id="UP001377168"/>
    </source>
</evidence>
<name>A0ACC6Q4W0_9ACTN</name>
<organism evidence="1 2">
    <name type="scientific">Streptomyces achmelvichensis</name>
    <dbReference type="NCBI Taxonomy" id="3134111"/>
    <lineage>
        <taxon>Bacteria</taxon>
        <taxon>Bacillati</taxon>
        <taxon>Actinomycetota</taxon>
        <taxon>Actinomycetes</taxon>
        <taxon>Kitasatosporales</taxon>
        <taxon>Streptomycetaceae</taxon>
        <taxon>Streptomyces</taxon>
    </lineage>
</organism>
<dbReference type="Proteomes" id="UP001377168">
    <property type="component" value="Unassembled WGS sequence"/>
</dbReference>
<keyword evidence="2" id="KW-1185">Reference proteome</keyword>
<keyword evidence="1" id="KW-0547">Nucleotide-binding</keyword>
<proteinExistence type="predicted"/>
<evidence type="ECO:0000313" key="1">
    <source>
        <dbReference type="EMBL" id="MEJ8638605.1"/>
    </source>
</evidence>
<comment type="caution">
    <text evidence="1">The sequence shown here is derived from an EMBL/GenBank/DDBJ whole genome shotgun (WGS) entry which is preliminary data.</text>
</comment>